<dbReference type="HOGENOM" id="CLU_2731873_0_0_5"/>
<evidence type="ECO:0000313" key="2">
    <source>
        <dbReference type="Proteomes" id="UP000001695"/>
    </source>
</evidence>
<dbReference type="EMBL" id="CP001016">
    <property type="protein sequence ID" value="ACB94920.1"/>
    <property type="molecule type" value="Genomic_DNA"/>
</dbReference>
<dbReference type="AlphaFoldDB" id="B2IJP8"/>
<dbReference type="STRING" id="395963.Bind_1279"/>
<dbReference type="eggNOG" id="COG0491">
    <property type="taxonomic scope" value="Bacteria"/>
</dbReference>
<name>B2IJP8_BEII9</name>
<accession>B2IJP8</accession>
<proteinExistence type="predicted"/>
<protein>
    <submittedName>
        <fullName evidence="1">Uncharacterized protein</fullName>
    </submittedName>
</protein>
<dbReference type="Proteomes" id="UP000001695">
    <property type="component" value="Chromosome"/>
</dbReference>
<dbReference type="KEGG" id="bid:Bind_1279"/>
<organism evidence="1 2">
    <name type="scientific">Beijerinckia indica subsp. indica (strain ATCC 9039 / DSM 1715 / NCIMB 8712)</name>
    <dbReference type="NCBI Taxonomy" id="395963"/>
    <lineage>
        <taxon>Bacteria</taxon>
        <taxon>Pseudomonadati</taxon>
        <taxon>Pseudomonadota</taxon>
        <taxon>Alphaproteobacteria</taxon>
        <taxon>Hyphomicrobiales</taxon>
        <taxon>Beijerinckiaceae</taxon>
        <taxon>Beijerinckia</taxon>
    </lineage>
</organism>
<sequence length="71" mass="7315">MILRQFLHTDPVGISYLFGCGGKASAAVVDPVGPIQLYLHAAEEARADIPSAPLEAIQIRAANSDLAAAAA</sequence>
<dbReference type="RefSeq" id="WP_012384277.1">
    <property type="nucleotide sequence ID" value="NC_010581.1"/>
</dbReference>
<evidence type="ECO:0000313" key="1">
    <source>
        <dbReference type="EMBL" id="ACB94920.1"/>
    </source>
</evidence>
<reference evidence="1 2" key="2">
    <citation type="journal article" date="2010" name="J. Bacteriol.">
        <title>Complete genome sequence of Beijerinckia indica subsp. indica.</title>
        <authorList>
            <person name="Tamas I."/>
            <person name="Dedysh S.N."/>
            <person name="Liesack W."/>
            <person name="Stott M.B."/>
            <person name="Alam M."/>
            <person name="Murrell J.C."/>
            <person name="Dunfield P.F."/>
        </authorList>
    </citation>
    <scope>NUCLEOTIDE SEQUENCE [LARGE SCALE GENOMIC DNA]</scope>
    <source>
        <strain evidence="2">ATCC 9039 / DSM 1715 / NCIMB 8712</strain>
    </source>
</reference>
<gene>
    <name evidence="1" type="ordered locus">Bind_1279</name>
</gene>
<reference evidence="2" key="1">
    <citation type="submission" date="2008-03" db="EMBL/GenBank/DDBJ databases">
        <title>Complete sequence of chromosome of Beijerinckia indica subsp. indica ATCC 9039.</title>
        <authorList>
            <consortium name="US DOE Joint Genome Institute"/>
            <person name="Copeland A."/>
            <person name="Lucas S."/>
            <person name="Lapidus A."/>
            <person name="Glavina del Rio T."/>
            <person name="Dalin E."/>
            <person name="Tice H."/>
            <person name="Bruce D."/>
            <person name="Goodwin L."/>
            <person name="Pitluck S."/>
            <person name="LaButti K."/>
            <person name="Schmutz J."/>
            <person name="Larimer F."/>
            <person name="Land M."/>
            <person name="Hauser L."/>
            <person name="Kyrpides N."/>
            <person name="Mikhailova N."/>
            <person name="Dunfield P.F."/>
            <person name="Dedysh S.N."/>
            <person name="Liesack W."/>
            <person name="Saw J.H."/>
            <person name="Alam M."/>
            <person name="Chen Y."/>
            <person name="Murrell J.C."/>
            <person name="Richardson P."/>
        </authorList>
    </citation>
    <scope>NUCLEOTIDE SEQUENCE [LARGE SCALE GENOMIC DNA]</scope>
    <source>
        <strain evidence="2">ATCC 9039 / DSM 1715 / NCIMB 8712</strain>
    </source>
</reference>
<keyword evidence="2" id="KW-1185">Reference proteome</keyword>